<dbReference type="GO" id="GO:0003677">
    <property type="term" value="F:DNA binding"/>
    <property type="evidence" value="ECO:0007669"/>
    <property type="project" value="UniProtKB-KW"/>
</dbReference>
<name>X1JKK8_9ZZZZ</name>
<dbReference type="Pfam" id="PF07729">
    <property type="entry name" value="FCD"/>
    <property type="match status" value="1"/>
</dbReference>
<dbReference type="AlphaFoldDB" id="X1JKK8"/>
<accession>X1JKK8</accession>
<gene>
    <name evidence="5" type="ORF">S03H2_66587</name>
</gene>
<evidence type="ECO:0000259" key="4">
    <source>
        <dbReference type="Pfam" id="PF07729"/>
    </source>
</evidence>
<keyword evidence="1" id="KW-0805">Transcription regulation</keyword>
<keyword evidence="3" id="KW-0804">Transcription</keyword>
<feature type="non-terminal residue" evidence="5">
    <location>
        <position position="1"/>
    </location>
</feature>
<evidence type="ECO:0000256" key="2">
    <source>
        <dbReference type="ARBA" id="ARBA00023125"/>
    </source>
</evidence>
<organism evidence="5">
    <name type="scientific">marine sediment metagenome</name>
    <dbReference type="NCBI Taxonomy" id="412755"/>
    <lineage>
        <taxon>unclassified sequences</taxon>
        <taxon>metagenomes</taxon>
        <taxon>ecological metagenomes</taxon>
    </lineage>
</organism>
<evidence type="ECO:0000256" key="1">
    <source>
        <dbReference type="ARBA" id="ARBA00023015"/>
    </source>
</evidence>
<keyword evidence="2" id="KW-0238">DNA-binding</keyword>
<sequence length="114" mass="13280">EIIQSLELNNKAEREIFNESSKNFTNPKYLEGFKLNTEFHLIIANASGNLRLVKLIEKLLSEMDRILAQDPFLCYPKQHVNIIKAFNNRDKTASQKAMKEHVEETKSRVLKLYS</sequence>
<protein>
    <recommendedName>
        <fullName evidence="4">GntR C-terminal domain-containing protein</fullName>
    </recommendedName>
</protein>
<reference evidence="5" key="1">
    <citation type="journal article" date="2014" name="Front. Microbiol.">
        <title>High frequency of phylogenetically diverse reductive dehalogenase-homologous genes in deep subseafloor sedimentary metagenomes.</title>
        <authorList>
            <person name="Kawai M."/>
            <person name="Futagami T."/>
            <person name="Toyoda A."/>
            <person name="Takaki Y."/>
            <person name="Nishi S."/>
            <person name="Hori S."/>
            <person name="Arai W."/>
            <person name="Tsubouchi T."/>
            <person name="Morono Y."/>
            <person name="Uchiyama I."/>
            <person name="Ito T."/>
            <person name="Fujiyama A."/>
            <person name="Inagaki F."/>
            <person name="Takami H."/>
        </authorList>
    </citation>
    <scope>NUCLEOTIDE SEQUENCE</scope>
    <source>
        <strain evidence="5">Expedition CK06-06</strain>
    </source>
</reference>
<dbReference type="SUPFAM" id="SSF48008">
    <property type="entry name" value="GntR ligand-binding domain-like"/>
    <property type="match status" value="1"/>
</dbReference>
<dbReference type="Gene3D" id="1.20.120.530">
    <property type="entry name" value="GntR ligand-binding domain-like"/>
    <property type="match status" value="1"/>
</dbReference>
<feature type="domain" description="GntR C-terminal" evidence="4">
    <location>
        <begin position="17"/>
        <end position="103"/>
    </location>
</feature>
<dbReference type="EMBL" id="BARU01043499">
    <property type="protein sequence ID" value="GAH81980.1"/>
    <property type="molecule type" value="Genomic_DNA"/>
</dbReference>
<proteinExistence type="predicted"/>
<evidence type="ECO:0000313" key="5">
    <source>
        <dbReference type="EMBL" id="GAH81980.1"/>
    </source>
</evidence>
<dbReference type="InterPro" id="IPR008920">
    <property type="entry name" value="TF_FadR/GntR_C"/>
</dbReference>
<comment type="caution">
    <text evidence="5">The sequence shown here is derived from an EMBL/GenBank/DDBJ whole genome shotgun (WGS) entry which is preliminary data.</text>
</comment>
<dbReference type="InterPro" id="IPR011711">
    <property type="entry name" value="GntR_C"/>
</dbReference>
<evidence type="ECO:0000256" key="3">
    <source>
        <dbReference type="ARBA" id="ARBA00023163"/>
    </source>
</evidence>